<evidence type="ECO:0000256" key="4">
    <source>
        <dbReference type="ARBA" id="ARBA00022692"/>
    </source>
</evidence>
<feature type="transmembrane region" description="Helical" evidence="10">
    <location>
        <begin position="106"/>
        <end position="130"/>
    </location>
</feature>
<evidence type="ECO:0000256" key="1">
    <source>
        <dbReference type="ARBA" id="ARBA00022475"/>
    </source>
</evidence>
<evidence type="ECO:0000256" key="7">
    <source>
        <dbReference type="ARBA" id="ARBA00023136"/>
    </source>
</evidence>
<proteinExistence type="inferred from homology"/>
<dbReference type="GO" id="GO:0008654">
    <property type="term" value="P:phospholipid biosynthetic process"/>
    <property type="evidence" value="ECO:0007669"/>
    <property type="project" value="UniProtKB-UniRule"/>
</dbReference>
<feature type="transmembrane region" description="Helical" evidence="10">
    <location>
        <begin position="51"/>
        <end position="72"/>
    </location>
</feature>
<keyword evidence="1 10" id="KW-1003">Cell membrane</keyword>
<evidence type="ECO:0000256" key="10">
    <source>
        <dbReference type="HAMAP-Rule" id="MF_01043"/>
    </source>
</evidence>
<dbReference type="EMBL" id="JALBUF010000012">
    <property type="protein sequence ID" value="MCI0184347.1"/>
    <property type="molecule type" value="Genomic_DNA"/>
</dbReference>
<keyword evidence="7 10" id="KW-0472">Membrane</keyword>
<reference evidence="11" key="1">
    <citation type="submission" date="2022-03" db="EMBL/GenBank/DDBJ databases">
        <title>Draft Genome Sequence of Firmicute Strain S0AB, a Heterotrophic Iron/Sulfur-Oxidizing Extreme Acidophile.</title>
        <authorList>
            <person name="Vergara E."/>
            <person name="Pakostova E."/>
            <person name="Johnson D.B."/>
            <person name="Holmes D.S."/>
        </authorList>
    </citation>
    <scope>NUCLEOTIDE SEQUENCE</scope>
    <source>
        <strain evidence="11">S0AB</strain>
    </source>
</reference>
<evidence type="ECO:0000256" key="3">
    <source>
        <dbReference type="ARBA" id="ARBA00022679"/>
    </source>
</evidence>
<dbReference type="Pfam" id="PF02660">
    <property type="entry name" value="G3P_acyltransf"/>
    <property type="match status" value="1"/>
</dbReference>
<dbReference type="GO" id="GO:0043772">
    <property type="term" value="F:acyl-phosphate glycerol-3-phosphate acyltransferase activity"/>
    <property type="evidence" value="ECO:0007669"/>
    <property type="project" value="UniProtKB-UniRule"/>
</dbReference>
<organism evidence="11 12">
    <name type="scientific">Sulfoacidibacillus ferrooxidans</name>
    <dbReference type="NCBI Taxonomy" id="2005001"/>
    <lineage>
        <taxon>Bacteria</taxon>
        <taxon>Bacillati</taxon>
        <taxon>Bacillota</taxon>
        <taxon>Bacilli</taxon>
        <taxon>Bacillales</taxon>
        <taxon>Alicyclobacillaceae</taxon>
        <taxon>Sulfoacidibacillus</taxon>
    </lineage>
</organism>
<name>A0A9X2AFE4_9BACL</name>
<keyword evidence="4 10" id="KW-0812">Transmembrane</keyword>
<evidence type="ECO:0000256" key="5">
    <source>
        <dbReference type="ARBA" id="ARBA00022989"/>
    </source>
</evidence>
<sequence length="195" mass="20992">MLFLSMIFGYLLGAISSSYIAGKVATGVDIREHGSGNAGATNTLRVLGLKLALIVLIADILKGVLAIAFAHLVTSDSDWAMALAGLAAIVGHNWPVYFGFRGGKGVATTIGVLVTLSFLPAIYAGLVAIALLLITRYVSLAALVFVILVPIFQIAMHSSGPYIWVSIIIVLMTFWRHRSNITRLRQGIEHRIFTR</sequence>
<keyword evidence="5 10" id="KW-1133">Transmembrane helix</keyword>
<dbReference type="Proteomes" id="UP001139263">
    <property type="component" value="Unassembled WGS sequence"/>
</dbReference>
<comment type="catalytic activity">
    <reaction evidence="10">
        <text>an acyl phosphate + sn-glycerol 3-phosphate = a 1-acyl-sn-glycero-3-phosphate + phosphate</text>
        <dbReference type="Rhea" id="RHEA:34075"/>
        <dbReference type="ChEBI" id="CHEBI:43474"/>
        <dbReference type="ChEBI" id="CHEBI:57597"/>
        <dbReference type="ChEBI" id="CHEBI:57970"/>
        <dbReference type="ChEBI" id="CHEBI:59918"/>
        <dbReference type="EC" id="2.3.1.275"/>
    </reaction>
</comment>
<comment type="caution">
    <text evidence="11">The sequence shown here is derived from an EMBL/GenBank/DDBJ whole genome shotgun (WGS) entry which is preliminary data.</text>
</comment>
<accession>A0A9X2AFE4</accession>
<comment type="subcellular location">
    <subcellularLocation>
        <location evidence="10">Cell membrane</location>
        <topology evidence="10">Multi-pass membrane protein</topology>
    </subcellularLocation>
</comment>
<comment type="pathway">
    <text evidence="10">Lipid metabolism; phospholipid metabolism.</text>
</comment>
<dbReference type="InterPro" id="IPR003811">
    <property type="entry name" value="G3P_acylTferase_PlsY"/>
</dbReference>
<keyword evidence="12" id="KW-1185">Reference proteome</keyword>
<dbReference type="GO" id="GO:0005886">
    <property type="term" value="C:plasma membrane"/>
    <property type="evidence" value="ECO:0007669"/>
    <property type="project" value="UniProtKB-SubCell"/>
</dbReference>
<dbReference type="HAMAP" id="MF_01043">
    <property type="entry name" value="PlsY"/>
    <property type="match status" value="1"/>
</dbReference>
<dbReference type="EC" id="2.3.1.275" evidence="10"/>
<keyword evidence="11" id="KW-0012">Acyltransferase</keyword>
<comment type="function">
    <text evidence="10">Catalyzes the transfer of an acyl group from acyl-phosphate (acyl-PO(4)) to glycerol-3-phosphate (G3P) to form lysophosphatidic acid (LPA). This enzyme utilizes acyl-phosphate as fatty acyl donor, but not acyl-CoA or acyl-ACP.</text>
</comment>
<gene>
    <name evidence="10 11" type="primary">plsY</name>
    <name evidence="11" type="ORF">MM817_02642</name>
</gene>
<keyword evidence="2 10" id="KW-0444">Lipid biosynthesis</keyword>
<keyword evidence="9 10" id="KW-1208">Phospholipid metabolism</keyword>
<feature type="transmembrane region" description="Helical" evidence="10">
    <location>
        <begin position="161"/>
        <end position="177"/>
    </location>
</feature>
<dbReference type="SMART" id="SM01207">
    <property type="entry name" value="G3P_acyltransf"/>
    <property type="match status" value="1"/>
</dbReference>
<evidence type="ECO:0000256" key="2">
    <source>
        <dbReference type="ARBA" id="ARBA00022516"/>
    </source>
</evidence>
<dbReference type="PANTHER" id="PTHR30309">
    <property type="entry name" value="INNER MEMBRANE PROTEIN YGIH"/>
    <property type="match status" value="1"/>
</dbReference>
<comment type="subunit">
    <text evidence="10">Probably interacts with PlsX.</text>
</comment>
<keyword evidence="6 10" id="KW-0443">Lipid metabolism</keyword>
<evidence type="ECO:0000256" key="6">
    <source>
        <dbReference type="ARBA" id="ARBA00023098"/>
    </source>
</evidence>
<dbReference type="AlphaFoldDB" id="A0A9X2AFE4"/>
<evidence type="ECO:0000313" key="12">
    <source>
        <dbReference type="Proteomes" id="UP001139263"/>
    </source>
</evidence>
<keyword evidence="8 10" id="KW-0594">Phospholipid biosynthesis</keyword>
<protein>
    <recommendedName>
        <fullName evidence="10">Glycerol-3-phosphate acyltransferase</fullName>
    </recommendedName>
    <alternativeName>
        <fullName evidence="10">Acyl-PO4 G3P acyltransferase</fullName>
    </alternativeName>
    <alternativeName>
        <fullName evidence="10">Acyl-phosphate--glycerol-3-phosphate acyltransferase</fullName>
    </alternativeName>
    <alternativeName>
        <fullName evidence="10">G3P acyltransferase</fullName>
        <shortName evidence="10">GPAT</shortName>
        <ecNumber evidence="10">2.3.1.275</ecNumber>
    </alternativeName>
    <alternativeName>
        <fullName evidence="10">Lysophosphatidic acid synthase</fullName>
        <shortName evidence="10">LPA synthase</shortName>
    </alternativeName>
</protein>
<keyword evidence="3 10" id="KW-0808">Transferase</keyword>
<feature type="transmembrane region" description="Helical" evidence="10">
    <location>
        <begin position="79"/>
        <end position="100"/>
    </location>
</feature>
<evidence type="ECO:0000313" key="11">
    <source>
        <dbReference type="EMBL" id="MCI0184347.1"/>
    </source>
</evidence>
<evidence type="ECO:0000256" key="9">
    <source>
        <dbReference type="ARBA" id="ARBA00023264"/>
    </source>
</evidence>
<evidence type="ECO:0000256" key="8">
    <source>
        <dbReference type="ARBA" id="ARBA00023209"/>
    </source>
</evidence>
<comment type="similarity">
    <text evidence="10">Belongs to the PlsY family.</text>
</comment>
<dbReference type="PANTHER" id="PTHR30309:SF0">
    <property type="entry name" value="GLYCEROL-3-PHOSPHATE ACYLTRANSFERASE-RELATED"/>
    <property type="match status" value="1"/>
</dbReference>
<dbReference type="NCBIfam" id="TIGR00023">
    <property type="entry name" value="glycerol-3-phosphate 1-O-acyltransferase PlsY"/>
    <property type="match status" value="1"/>
</dbReference>